<gene>
    <name evidence="1" type="ORF">ALEPTO_LOCUS6774</name>
</gene>
<dbReference type="OrthoDB" id="2416119at2759"/>
<reference evidence="1" key="1">
    <citation type="submission" date="2021-06" db="EMBL/GenBank/DDBJ databases">
        <authorList>
            <person name="Kallberg Y."/>
            <person name="Tangrot J."/>
            <person name="Rosling A."/>
        </authorList>
    </citation>
    <scope>NUCLEOTIDE SEQUENCE</scope>
    <source>
        <strain evidence="1">FL130A</strain>
    </source>
</reference>
<accession>A0A9N9BNH1</accession>
<evidence type="ECO:0000313" key="2">
    <source>
        <dbReference type="Proteomes" id="UP000789508"/>
    </source>
</evidence>
<comment type="caution">
    <text evidence="1">The sequence shown here is derived from an EMBL/GenBank/DDBJ whole genome shotgun (WGS) entry which is preliminary data.</text>
</comment>
<protein>
    <submittedName>
        <fullName evidence="1">957_t:CDS:1</fullName>
    </submittedName>
</protein>
<dbReference type="Proteomes" id="UP000789508">
    <property type="component" value="Unassembled WGS sequence"/>
</dbReference>
<evidence type="ECO:0000313" key="1">
    <source>
        <dbReference type="EMBL" id="CAG8570213.1"/>
    </source>
</evidence>
<dbReference type="EMBL" id="CAJVPS010002517">
    <property type="protein sequence ID" value="CAG8570213.1"/>
    <property type="molecule type" value="Genomic_DNA"/>
</dbReference>
<proteinExistence type="predicted"/>
<organism evidence="1 2">
    <name type="scientific">Ambispora leptoticha</name>
    <dbReference type="NCBI Taxonomy" id="144679"/>
    <lineage>
        <taxon>Eukaryota</taxon>
        <taxon>Fungi</taxon>
        <taxon>Fungi incertae sedis</taxon>
        <taxon>Mucoromycota</taxon>
        <taxon>Glomeromycotina</taxon>
        <taxon>Glomeromycetes</taxon>
        <taxon>Archaeosporales</taxon>
        <taxon>Ambisporaceae</taxon>
        <taxon>Ambispora</taxon>
    </lineage>
</organism>
<keyword evidence="2" id="KW-1185">Reference proteome</keyword>
<sequence>MGNNQSGEEIFADVVRKVGSVALAVSYFTPAAAITVPITAGVAVGGLTATAIGHAADVEDAKKAGKWLRGLAFDAAIDGISGGALEGVKLSKTAAEAIKMGCEVWSSAEEESEKLKHFNRQEFYIPTPDPQKTLLVVKNLI</sequence>
<name>A0A9N9BNH1_9GLOM</name>
<dbReference type="AlphaFoldDB" id="A0A9N9BNH1"/>